<gene>
    <name evidence="4" type="primary">LOC108609883</name>
</gene>
<dbReference type="GeneID" id="108609883"/>
<reference evidence="4" key="3">
    <citation type="submission" date="2025-08" db="UniProtKB">
        <authorList>
            <consortium name="RefSeq"/>
        </authorList>
    </citation>
    <scope>IDENTIFICATION</scope>
    <source>
        <tissue evidence="4">Whole organism</tissue>
    </source>
</reference>
<comment type="function">
    <text evidence="2">Acts as an enhancer of the rudimentary gene. Has a role in pyrimidine biosynthesis and the cell cycle.</text>
</comment>
<evidence type="ECO:0000256" key="1">
    <source>
        <dbReference type="ARBA" id="ARBA00007491"/>
    </source>
</evidence>
<keyword evidence="2" id="KW-0131">Cell cycle</keyword>
<accession>A0ABM1NQA8</accession>
<comment type="similarity">
    <text evidence="1 2">Belongs to the E(R) family.</text>
</comment>
<protein>
    <recommendedName>
        <fullName evidence="2">Protein enhancer of rudimentary</fullName>
    </recommendedName>
</protein>
<reference evidence="3" key="2">
    <citation type="journal article" date="2016" name="G3 (Bethesda)">
        <title>Genome Evolution in Three Species of Cactophilic Drosophila.</title>
        <authorList>
            <person name="Sanchez-Flores A."/>
            <person name="Penazola F."/>
            <person name="Carpinteyro-Ponce J."/>
            <person name="Nazario-Yepiz N."/>
            <person name="Abreu-Goodger C."/>
            <person name="Machado C.A."/>
            <person name="Markow T.A."/>
        </authorList>
    </citation>
    <scope>NUCLEOTIDE SEQUENCE [LARGE SCALE GENOMIC DNA]</scope>
</reference>
<dbReference type="PANTHER" id="PTHR12373">
    <property type="entry name" value="ENHANCER OF RUDIMENTARY ERH"/>
    <property type="match status" value="1"/>
</dbReference>
<organism evidence="3 4">
    <name type="scientific">Drosophila arizonae</name>
    <name type="common">Fruit fly</name>
    <dbReference type="NCBI Taxonomy" id="7263"/>
    <lineage>
        <taxon>Eukaryota</taxon>
        <taxon>Metazoa</taxon>
        <taxon>Ecdysozoa</taxon>
        <taxon>Arthropoda</taxon>
        <taxon>Hexapoda</taxon>
        <taxon>Insecta</taxon>
        <taxon>Pterygota</taxon>
        <taxon>Neoptera</taxon>
        <taxon>Endopterygota</taxon>
        <taxon>Diptera</taxon>
        <taxon>Brachycera</taxon>
        <taxon>Muscomorpha</taxon>
        <taxon>Ephydroidea</taxon>
        <taxon>Drosophilidae</taxon>
        <taxon>Drosophila</taxon>
    </lineage>
</organism>
<proteinExistence type="inferred from homology"/>
<dbReference type="RefSeq" id="XP_017857144.1">
    <property type="nucleotide sequence ID" value="XM_018001655.1"/>
</dbReference>
<keyword evidence="2" id="KW-0665">Pyrimidine biosynthesis</keyword>
<name>A0ABM1NQA8_DROAR</name>
<keyword evidence="3" id="KW-1185">Reference proteome</keyword>
<dbReference type="PANTHER" id="PTHR12373:SF0">
    <property type="entry name" value="ENHANCER OF RUDIMENTARY HOMOLOG"/>
    <property type="match status" value="1"/>
</dbReference>
<evidence type="ECO:0000256" key="2">
    <source>
        <dbReference type="PIRNR" id="PIRNR016393"/>
    </source>
</evidence>
<sequence length="102" mass="12164">MSHTVLLVHPKKSPQTRTYSEFKTLDDCLEAVCNIYEEHLKRKYPNMPTITYDVKQLFDFIDSFVDICCLVYQKSTDSYSPYGREWIKDKIYEQFRHAAINN</sequence>
<dbReference type="Pfam" id="PF01133">
    <property type="entry name" value="ER"/>
    <property type="match status" value="1"/>
</dbReference>
<dbReference type="Gene3D" id="3.30.2260.10">
    <property type="entry name" value="Enhancer of rudimentary"/>
    <property type="match status" value="1"/>
</dbReference>
<dbReference type="PIRSF" id="PIRSF016393">
    <property type="entry name" value="Enh_rudimentary"/>
    <property type="match status" value="1"/>
</dbReference>
<dbReference type="Proteomes" id="UP000694904">
    <property type="component" value="Chromosome 3"/>
</dbReference>
<evidence type="ECO:0000313" key="3">
    <source>
        <dbReference type="Proteomes" id="UP000694904"/>
    </source>
</evidence>
<dbReference type="SUPFAM" id="SSF143875">
    <property type="entry name" value="ERH-like"/>
    <property type="match status" value="1"/>
</dbReference>
<evidence type="ECO:0000313" key="4">
    <source>
        <dbReference type="RefSeq" id="XP_017857144.1"/>
    </source>
</evidence>
<dbReference type="InterPro" id="IPR000781">
    <property type="entry name" value="ERH"/>
</dbReference>
<dbReference type="InterPro" id="IPR035912">
    <property type="entry name" value="EHR_sf"/>
</dbReference>
<reference evidence="3" key="1">
    <citation type="journal article" date="1997" name="Nucleic Acids Res.">
        <title>tRNAscan-SE: a program for improved detection of transfer RNA genes in genomic sequence.</title>
        <authorList>
            <person name="Lowe T.M."/>
            <person name="Eddy S.R."/>
        </authorList>
    </citation>
    <scope>NUCLEOTIDE SEQUENCE [LARGE SCALE GENOMIC DNA]</scope>
</reference>